<evidence type="ECO:0000313" key="2">
    <source>
        <dbReference type="Proteomes" id="UP000199558"/>
    </source>
</evidence>
<dbReference type="EMBL" id="FLRH01000004">
    <property type="protein sequence ID" value="SBT69193.1"/>
    <property type="molecule type" value="Genomic_DNA"/>
</dbReference>
<dbReference type="OrthoDB" id="3391557at2"/>
<proteinExistence type="predicted"/>
<gene>
    <name evidence="1" type="ORF">GA0070622_6312</name>
</gene>
<name>A0A1A9BJ23_9ACTN</name>
<keyword evidence="2" id="KW-1185">Reference proteome</keyword>
<dbReference type="RefSeq" id="WP_091583475.1">
    <property type="nucleotide sequence ID" value="NZ_FLRH01000004.1"/>
</dbReference>
<evidence type="ECO:0000313" key="1">
    <source>
        <dbReference type="EMBL" id="SBT69193.1"/>
    </source>
</evidence>
<organism evidence="1 2">
    <name type="scientific">Micromonospora sediminicola</name>
    <dbReference type="NCBI Taxonomy" id="946078"/>
    <lineage>
        <taxon>Bacteria</taxon>
        <taxon>Bacillati</taxon>
        <taxon>Actinomycetota</taxon>
        <taxon>Actinomycetes</taxon>
        <taxon>Micromonosporales</taxon>
        <taxon>Micromonosporaceae</taxon>
        <taxon>Micromonospora</taxon>
    </lineage>
</organism>
<reference evidence="2" key="1">
    <citation type="submission" date="2016-06" db="EMBL/GenBank/DDBJ databases">
        <authorList>
            <person name="Varghese N."/>
            <person name="Submissions Spin"/>
        </authorList>
    </citation>
    <scope>NUCLEOTIDE SEQUENCE [LARGE SCALE GENOMIC DNA]</scope>
    <source>
        <strain evidence="2">DSM 45794</strain>
    </source>
</reference>
<protein>
    <submittedName>
        <fullName evidence="1">Uncharacterized protein</fullName>
    </submittedName>
</protein>
<dbReference type="STRING" id="946078.GA0070622_6312"/>
<accession>A0A1A9BJ23</accession>
<dbReference type="Proteomes" id="UP000199558">
    <property type="component" value="Unassembled WGS sequence"/>
</dbReference>
<sequence>MSKPTRPSGLPTGLHFLQARAGYKSEYTWADHEKAGVPMVVACTGCEMTMAGALALIDSNGYCWCPACGDTGGRHE</sequence>
<dbReference type="AlphaFoldDB" id="A0A1A9BJ23"/>